<dbReference type="EMBL" id="CM017322">
    <property type="protein sequence ID" value="KAE8009579.1"/>
    <property type="molecule type" value="Genomic_DNA"/>
</dbReference>
<organism evidence="2 3">
    <name type="scientific">Carpinus fangiana</name>
    <dbReference type="NCBI Taxonomy" id="176857"/>
    <lineage>
        <taxon>Eukaryota</taxon>
        <taxon>Viridiplantae</taxon>
        <taxon>Streptophyta</taxon>
        <taxon>Embryophyta</taxon>
        <taxon>Tracheophyta</taxon>
        <taxon>Spermatophyta</taxon>
        <taxon>Magnoliopsida</taxon>
        <taxon>eudicotyledons</taxon>
        <taxon>Gunneridae</taxon>
        <taxon>Pentapetalae</taxon>
        <taxon>rosids</taxon>
        <taxon>fabids</taxon>
        <taxon>Fagales</taxon>
        <taxon>Betulaceae</taxon>
        <taxon>Carpinus</taxon>
    </lineage>
</organism>
<feature type="compositionally biased region" description="Low complexity" evidence="1">
    <location>
        <begin position="47"/>
        <end position="58"/>
    </location>
</feature>
<dbReference type="Proteomes" id="UP000327013">
    <property type="component" value="Chromosome 2"/>
</dbReference>
<proteinExistence type="predicted"/>
<evidence type="ECO:0000313" key="3">
    <source>
        <dbReference type="Proteomes" id="UP000327013"/>
    </source>
</evidence>
<feature type="region of interest" description="Disordered" evidence="1">
    <location>
        <begin position="47"/>
        <end position="71"/>
    </location>
</feature>
<reference evidence="2 3" key="1">
    <citation type="submission" date="2019-06" db="EMBL/GenBank/DDBJ databases">
        <title>A chromosomal-level reference genome of Carpinus fangiana (Coryloideae, Betulaceae).</title>
        <authorList>
            <person name="Yang X."/>
            <person name="Wang Z."/>
            <person name="Zhang L."/>
            <person name="Hao G."/>
            <person name="Liu J."/>
            <person name="Yang Y."/>
        </authorList>
    </citation>
    <scope>NUCLEOTIDE SEQUENCE [LARGE SCALE GENOMIC DNA]</scope>
    <source>
        <strain evidence="2">Cfa_2016G</strain>
        <tissue evidence="2">Leaf</tissue>
    </source>
</reference>
<accession>A0A5N6QU85</accession>
<evidence type="ECO:0000256" key="1">
    <source>
        <dbReference type="SAM" id="MobiDB-lite"/>
    </source>
</evidence>
<keyword evidence="3" id="KW-1185">Reference proteome</keyword>
<dbReference type="AlphaFoldDB" id="A0A5N6QU85"/>
<name>A0A5N6QU85_9ROSI</name>
<sequence length="94" mass="10107">MTPNIAHLRQLGLPQSTISFLGEESKAGKLVTASKIVAVRAWVVFSNSPPTTSTPPSTMAMPQPKFHGTTSNHRHVILKHRKNRSDAAIPASPA</sequence>
<evidence type="ECO:0000313" key="2">
    <source>
        <dbReference type="EMBL" id="KAE8009579.1"/>
    </source>
</evidence>
<gene>
    <name evidence="2" type="ORF">FH972_006010</name>
</gene>
<protein>
    <submittedName>
        <fullName evidence="2">Uncharacterized protein</fullName>
    </submittedName>
</protein>